<dbReference type="RefSeq" id="WP_132317881.1">
    <property type="nucleotide sequence ID" value="NZ_FWZT01000006.1"/>
</dbReference>
<dbReference type="InterPro" id="IPR019734">
    <property type="entry name" value="TPR_rpt"/>
</dbReference>
<evidence type="ECO:0000313" key="2">
    <source>
        <dbReference type="EMBL" id="SMF17691.1"/>
    </source>
</evidence>
<protein>
    <submittedName>
        <fullName evidence="2">Tetratricopeptide repeat-containing protein</fullName>
    </submittedName>
</protein>
<dbReference type="PROSITE" id="PS50005">
    <property type="entry name" value="TPR"/>
    <property type="match status" value="1"/>
</dbReference>
<evidence type="ECO:0000313" key="3">
    <source>
        <dbReference type="Proteomes" id="UP000192907"/>
    </source>
</evidence>
<dbReference type="PANTHER" id="PTHR12558">
    <property type="entry name" value="CELL DIVISION CYCLE 16,23,27"/>
    <property type="match status" value="1"/>
</dbReference>
<organism evidence="2 3">
    <name type="scientific">Pseudobacteriovorax antillogorgiicola</name>
    <dbReference type="NCBI Taxonomy" id="1513793"/>
    <lineage>
        <taxon>Bacteria</taxon>
        <taxon>Pseudomonadati</taxon>
        <taxon>Bdellovibrionota</taxon>
        <taxon>Oligoflexia</taxon>
        <taxon>Oligoflexales</taxon>
        <taxon>Pseudobacteriovoracaceae</taxon>
        <taxon>Pseudobacteriovorax</taxon>
    </lineage>
</organism>
<accession>A0A1Y6BTP6</accession>
<dbReference type="STRING" id="1513793.SAMN06296036_106135"/>
<gene>
    <name evidence="2" type="ORF">SAMN06296036_106135</name>
</gene>
<dbReference type="Gene3D" id="1.25.40.10">
    <property type="entry name" value="Tetratricopeptide repeat domain"/>
    <property type="match status" value="2"/>
</dbReference>
<keyword evidence="3" id="KW-1185">Reference proteome</keyword>
<dbReference type="GO" id="GO:0051301">
    <property type="term" value="P:cell division"/>
    <property type="evidence" value="ECO:0007669"/>
    <property type="project" value="TreeGrafter"/>
</dbReference>
<dbReference type="AlphaFoldDB" id="A0A1Y6BTP6"/>
<feature type="repeat" description="TPR" evidence="1">
    <location>
        <begin position="439"/>
        <end position="472"/>
    </location>
</feature>
<dbReference type="PANTHER" id="PTHR12558:SF44">
    <property type="entry name" value="TETRATRICOPEPTIDE REPEAT-CONTAINING PROTEIN"/>
    <property type="match status" value="1"/>
</dbReference>
<keyword evidence="1" id="KW-0802">TPR repeat</keyword>
<proteinExistence type="predicted"/>
<dbReference type="OrthoDB" id="5469194at2"/>
<dbReference type="EMBL" id="FWZT01000006">
    <property type="protein sequence ID" value="SMF17691.1"/>
    <property type="molecule type" value="Genomic_DNA"/>
</dbReference>
<sequence>MNVNINAEKIIDKSAITLVVEANVNLRTMITNNLKSLGFENLHVSNDFATAMGILESENIDWVVSSLQTESKTNVYHALGLCTKHDSLKNTLFTVFLNEPDKKHIPHLAANGAFSWFNIRTTDEYIRSIFNELFELIESKKADPVLIAAFFYQSYLFDQGKYNEGIYLYQNLLNIYPGDPEILLATAEAQLLAGQKKDGTLTLQQLTTLSPSHQGDAQKLADQFLGGKLPSLASGSSKQNPFGIREAVLVRLDAHSHSVEEEAFKELQVPYQVMTTSEDALIYLRDAQEPTIMFHGWWQDGINAAAFLQEFRDLCPHTVLTTVFGGLDQADYALLDELNSAMVIKPPLDRQKLIEKTIWAIQQDRRPLEKKFLMNRIFQALEDENIDLAIKFKEDLEQNALANQGDIYLVTAEILLKQDKAGDAVECGINALKYNGDPVASLNVMGKAFMKLGAFDKAFQSFDQAQELSPLSIKRLCVMAEAQFEMGQTNEANELLDEARGIREDSLDILETDAKQKIADGDIEIGKDLLSKLGSIKDIIAYLNNKAVTLAIEKKFDEAIKLYQQAYDSIPDEHVKFKSTINFNLGLLFLRTGDMDRAETTLRLCTPQENRKIAEKASKIIASIEEARTKSKILKMKEKEAPPPFKLSDDSAKKIRRSMRIVKSETIITKGERCLFLIVSADSQLKLVTESLASLPAFKTKRETTLQDKKVWV</sequence>
<dbReference type="InterPro" id="IPR011990">
    <property type="entry name" value="TPR-like_helical_dom_sf"/>
</dbReference>
<dbReference type="Pfam" id="PF14559">
    <property type="entry name" value="TPR_19"/>
    <property type="match status" value="1"/>
</dbReference>
<dbReference type="Pfam" id="PF13432">
    <property type="entry name" value="TPR_16"/>
    <property type="match status" value="1"/>
</dbReference>
<dbReference type="SUPFAM" id="SSF48452">
    <property type="entry name" value="TPR-like"/>
    <property type="match status" value="2"/>
</dbReference>
<dbReference type="Proteomes" id="UP000192907">
    <property type="component" value="Unassembled WGS sequence"/>
</dbReference>
<evidence type="ECO:0000256" key="1">
    <source>
        <dbReference type="PROSITE-ProRule" id="PRU00339"/>
    </source>
</evidence>
<dbReference type="SMART" id="SM00028">
    <property type="entry name" value="TPR"/>
    <property type="match status" value="5"/>
</dbReference>
<reference evidence="3" key="1">
    <citation type="submission" date="2017-04" db="EMBL/GenBank/DDBJ databases">
        <authorList>
            <person name="Varghese N."/>
            <person name="Submissions S."/>
        </authorList>
    </citation>
    <scope>NUCLEOTIDE SEQUENCE [LARGE SCALE GENOMIC DNA]</scope>
    <source>
        <strain evidence="3">RKEM611</strain>
    </source>
</reference>
<name>A0A1Y6BTP6_9BACT</name>